<reference evidence="23 24" key="1">
    <citation type="submission" date="2017-12" db="EMBL/GenBank/DDBJ databases">
        <title>Gene loss provides genomic basis for host adaptation in cereal stripe rust fungi.</title>
        <authorList>
            <person name="Xia C."/>
        </authorList>
    </citation>
    <scope>NUCLEOTIDE SEQUENCE [LARGE SCALE GENOMIC DNA]</scope>
    <source>
        <strain evidence="23 24">93TX-2</strain>
    </source>
</reference>
<evidence type="ECO:0000256" key="15">
    <source>
        <dbReference type="ARBA" id="ARBA00022918"/>
    </source>
</evidence>
<keyword evidence="16" id="KW-0239">DNA-directed DNA polymerase</keyword>
<keyword evidence="18" id="KW-0233">DNA recombination</keyword>
<evidence type="ECO:0000313" key="24">
    <source>
        <dbReference type="Proteomes" id="UP000238274"/>
    </source>
</evidence>
<dbReference type="InterPro" id="IPR012337">
    <property type="entry name" value="RNaseH-like_sf"/>
</dbReference>
<name>A0A2S4V451_9BASI</name>
<dbReference type="PANTHER" id="PTHR42648:SF11">
    <property type="entry name" value="TRANSPOSON TY4-P GAG-POL POLYPROTEIN"/>
    <property type="match status" value="1"/>
</dbReference>
<dbReference type="Pfam" id="PF00665">
    <property type="entry name" value="rve"/>
    <property type="match status" value="1"/>
</dbReference>
<dbReference type="PANTHER" id="PTHR42648">
    <property type="entry name" value="TRANSPOSASE, PUTATIVE-RELATED"/>
    <property type="match status" value="1"/>
</dbReference>
<evidence type="ECO:0000256" key="18">
    <source>
        <dbReference type="ARBA" id="ARBA00023172"/>
    </source>
</evidence>
<dbReference type="VEuPathDB" id="FungiDB:PSHT_11310"/>
<feature type="compositionally biased region" description="Basic and acidic residues" evidence="21">
    <location>
        <begin position="1"/>
        <end position="19"/>
    </location>
</feature>
<keyword evidence="15" id="KW-0695">RNA-directed DNA polymerase</keyword>
<evidence type="ECO:0000256" key="3">
    <source>
        <dbReference type="ARBA" id="ARBA00022612"/>
    </source>
</evidence>
<dbReference type="InterPro" id="IPR001584">
    <property type="entry name" value="Integrase_cat-core"/>
</dbReference>
<dbReference type="VEuPathDB" id="FungiDB:PSTT_09661"/>
<dbReference type="GO" id="GO:0006310">
    <property type="term" value="P:DNA recombination"/>
    <property type="evidence" value="ECO:0007669"/>
    <property type="project" value="UniProtKB-KW"/>
</dbReference>
<reference evidence="24" key="3">
    <citation type="journal article" date="2018" name="Mol. Plant Microbe Interact.">
        <title>Genome sequence resources for the wheat stripe rust pathogen (Puccinia striiformis f. sp. tritici) and the barley stripe rust pathogen (Puccinia striiformis f. sp. hordei).</title>
        <authorList>
            <person name="Xia C."/>
            <person name="Wang M."/>
            <person name="Yin C."/>
            <person name="Cornejo O.E."/>
            <person name="Hulbert S.H."/>
            <person name="Chen X."/>
        </authorList>
    </citation>
    <scope>NUCLEOTIDE SEQUENCE [LARGE SCALE GENOMIC DNA]</scope>
    <source>
        <strain evidence="24">93TX-2</strain>
    </source>
</reference>
<evidence type="ECO:0000256" key="9">
    <source>
        <dbReference type="ARBA" id="ARBA00022759"/>
    </source>
</evidence>
<proteinExistence type="predicted"/>
<dbReference type="GO" id="GO:0004519">
    <property type="term" value="F:endonuclease activity"/>
    <property type="evidence" value="ECO:0007669"/>
    <property type="project" value="UniProtKB-KW"/>
</dbReference>
<comment type="caution">
    <text evidence="23">The sequence shown here is derived from an EMBL/GenBank/DDBJ whole genome shotgun (WGS) entry which is preliminary data.</text>
</comment>
<dbReference type="GO" id="GO:0005524">
    <property type="term" value="F:ATP binding"/>
    <property type="evidence" value="ECO:0007669"/>
    <property type="project" value="UniProtKB-KW"/>
</dbReference>
<evidence type="ECO:0000256" key="17">
    <source>
        <dbReference type="ARBA" id="ARBA00023113"/>
    </source>
</evidence>
<keyword evidence="12" id="KW-0460">Magnesium</keyword>
<dbReference type="GO" id="GO:0003964">
    <property type="term" value="F:RNA-directed DNA polymerase activity"/>
    <property type="evidence" value="ECO:0007669"/>
    <property type="project" value="UniProtKB-KW"/>
</dbReference>
<dbReference type="GO" id="GO:0006508">
    <property type="term" value="P:proteolysis"/>
    <property type="evidence" value="ECO:0007669"/>
    <property type="project" value="UniProtKB-KW"/>
</dbReference>
<evidence type="ECO:0000259" key="22">
    <source>
        <dbReference type="PROSITE" id="PS50994"/>
    </source>
</evidence>
<keyword evidence="9" id="KW-0255">Endonuclease</keyword>
<dbReference type="GO" id="GO:0005634">
    <property type="term" value="C:nucleus"/>
    <property type="evidence" value="ECO:0007669"/>
    <property type="project" value="UniProtKB-ARBA"/>
</dbReference>
<keyword evidence="2" id="KW-0815">Transposition</keyword>
<evidence type="ECO:0000256" key="20">
    <source>
        <dbReference type="ARBA" id="ARBA00049244"/>
    </source>
</evidence>
<dbReference type="SUPFAM" id="SSF53098">
    <property type="entry name" value="Ribonuclease H-like"/>
    <property type="match status" value="1"/>
</dbReference>
<evidence type="ECO:0000256" key="6">
    <source>
        <dbReference type="ARBA" id="ARBA00022722"/>
    </source>
</evidence>
<dbReference type="GO" id="GO:0015074">
    <property type="term" value="P:DNA integration"/>
    <property type="evidence" value="ECO:0007669"/>
    <property type="project" value="UniProtKB-KW"/>
</dbReference>
<keyword evidence="11" id="KW-0067">ATP-binding</keyword>
<evidence type="ECO:0000256" key="21">
    <source>
        <dbReference type="SAM" id="MobiDB-lite"/>
    </source>
</evidence>
<keyword evidence="24" id="KW-1185">Reference proteome</keyword>
<evidence type="ECO:0000256" key="16">
    <source>
        <dbReference type="ARBA" id="ARBA00022932"/>
    </source>
</evidence>
<dbReference type="Gene3D" id="3.30.420.10">
    <property type="entry name" value="Ribonuclease H-like superfamily/Ribonuclease H"/>
    <property type="match status" value="1"/>
</dbReference>
<evidence type="ECO:0000256" key="14">
    <source>
        <dbReference type="ARBA" id="ARBA00022908"/>
    </source>
</evidence>
<dbReference type="InterPro" id="IPR039537">
    <property type="entry name" value="Retrotran_Ty1/copia-like"/>
</dbReference>
<dbReference type="AlphaFoldDB" id="A0A2S4V451"/>
<dbReference type="GO" id="GO:0032196">
    <property type="term" value="P:transposition"/>
    <property type="evidence" value="ECO:0007669"/>
    <property type="project" value="UniProtKB-KW"/>
</dbReference>
<organism evidence="23 24">
    <name type="scientific">Puccinia striiformis</name>
    <dbReference type="NCBI Taxonomy" id="27350"/>
    <lineage>
        <taxon>Eukaryota</taxon>
        <taxon>Fungi</taxon>
        <taxon>Dikarya</taxon>
        <taxon>Basidiomycota</taxon>
        <taxon>Pucciniomycotina</taxon>
        <taxon>Pucciniomycetes</taxon>
        <taxon>Pucciniales</taxon>
        <taxon>Pucciniaceae</taxon>
        <taxon>Puccinia</taxon>
    </lineage>
</organism>
<dbReference type="InterPro" id="IPR036397">
    <property type="entry name" value="RNaseH_sf"/>
</dbReference>
<feature type="region of interest" description="Disordered" evidence="21">
    <location>
        <begin position="1"/>
        <end position="23"/>
    </location>
</feature>
<dbReference type="GO" id="GO:0003723">
    <property type="term" value="F:RNA binding"/>
    <property type="evidence" value="ECO:0007669"/>
    <property type="project" value="UniProtKB-KW"/>
</dbReference>
<reference evidence="24" key="2">
    <citation type="journal article" date="2018" name="BMC Genomics">
        <title>Genomic insights into host adaptation between the wheat stripe rust pathogen (Puccinia striiformis f. sp. tritici) and the barley stripe rust pathogen (Puccinia striiformis f. sp. hordei).</title>
        <authorList>
            <person name="Xia C."/>
            <person name="Wang M."/>
            <person name="Yin C."/>
            <person name="Cornejo O.E."/>
            <person name="Hulbert S.H."/>
            <person name="Chen X."/>
        </authorList>
    </citation>
    <scope>NUCLEOTIDE SEQUENCE [LARGE SCALE GENOMIC DNA]</scope>
    <source>
        <strain evidence="24">93TX-2</strain>
    </source>
</reference>
<protein>
    <recommendedName>
        <fullName evidence="22">Integrase catalytic domain-containing protein</fullName>
    </recommendedName>
</protein>
<evidence type="ECO:0000256" key="8">
    <source>
        <dbReference type="ARBA" id="ARBA00022741"/>
    </source>
</evidence>
<keyword evidence="5" id="KW-0548">Nucleotidyltransferase</keyword>
<comment type="catalytic activity">
    <reaction evidence="19">
        <text>DNA(n) + a 2'-deoxyribonucleoside 5'-triphosphate = DNA(n+1) + diphosphate</text>
        <dbReference type="Rhea" id="RHEA:22508"/>
        <dbReference type="Rhea" id="RHEA-COMP:17339"/>
        <dbReference type="Rhea" id="RHEA-COMP:17340"/>
        <dbReference type="ChEBI" id="CHEBI:33019"/>
        <dbReference type="ChEBI" id="CHEBI:61560"/>
        <dbReference type="ChEBI" id="CHEBI:173112"/>
        <dbReference type="EC" id="2.7.7.49"/>
    </reaction>
</comment>
<keyword evidence="17" id="KW-0917">Virion maturation</keyword>
<keyword evidence="4" id="KW-0645">Protease</keyword>
<evidence type="ECO:0000256" key="13">
    <source>
        <dbReference type="ARBA" id="ARBA00022884"/>
    </source>
</evidence>
<feature type="region of interest" description="Disordered" evidence="21">
    <location>
        <begin position="313"/>
        <end position="347"/>
    </location>
</feature>
<evidence type="ECO:0000256" key="1">
    <source>
        <dbReference type="ARBA" id="ARBA00002180"/>
    </source>
</evidence>
<evidence type="ECO:0000256" key="12">
    <source>
        <dbReference type="ARBA" id="ARBA00022842"/>
    </source>
</evidence>
<evidence type="ECO:0000256" key="10">
    <source>
        <dbReference type="ARBA" id="ARBA00022801"/>
    </source>
</evidence>
<keyword evidence="6" id="KW-0540">Nuclease</keyword>
<dbReference type="VEuPathDB" id="FungiDB:PSTT_09662"/>
<dbReference type="PROSITE" id="PS50994">
    <property type="entry name" value="INTEGRASE"/>
    <property type="match status" value="1"/>
</dbReference>
<evidence type="ECO:0000256" key="5">
    <source>
        <dbReference type="ARBA" id="ARBA00022695"/>
    </source>
</evidence>
<comment type="catalytic activity">
    <reaction evidence="20">
        <text>DNA(n) + a 2'-deoxyribonucleoside 5'-triphosphate = DNA(n+1) + diphosphate</text>
        <dbReference type="Rhea" id="RHEA:22508"/>
        <dbReference type="Rhea" id="RHEA-COMP:17339"/>
        <dbReference type="Rhea" id="RHEA-COMP:17340"/>
        <dbReference type="ChEBI" id="CHEBI:33019"/>
        <dbReference type="ChEBI" id="CHEBI:61560"/>
        <dbReference type="ChEBI" id="CHEBI:173112"/>
        <dbReference type="EC" id="2.7.7.7"/>
    </reaction>
</comment>
<keyword evidence="14" id="KW-0229">DNA integration</keyword>
<evidence type="ECO:0000256" key="11">
    <source>
        <dbReference type="ARBA" id="ARBA00022840"/>
    </source>
</evidence>
<dbReference type="GO" id="GO:0003887">
    <property type="term" value="F:DNA-directed DNA polymerase activity"/>
    <property type="evidence" value="ECO:0007669"/>
    <property type="project" value="UniProtKB-KW"/>
</dbReference>
<dbReference type="Proteomes" id="UP000238274">
    <property type="component" value="Unassembled WGS sequence"/>
</dbReference>
<keyword evidence="7" id="KW-0479">Metal-binding</keyword>
<sequence>MSENENKDTPNPENTKVDKPMTNIEKARLAKAQKRAAQKDLQYIQDNQSYAISITTALSRLSISEKLDDTNYTTWSEQMIGNLSSLFFDRLIFPIPGSPEGDLDFINKRCVLQFIFGKMDQTNSQRFRSLYNDEVNHDECKPDQLWILIKDHHQCENEAAIYLYQTKLDQLEQDQSTSVTEHIDSFIKIKTEILNRGGYLEDITIARKLLSSMHSTHRDEVRHIIRVYVPLTFRAVTLALKQYELENLQLKNKSVNKMSEKMTGLNVAGNTNVKKKCTPTHCLGPHDAAKCFQKPENAAAKKAWFDRMRNKTLANHVDSNPKEEESIKPESPPADVKPSASNTEGKKKKDWAFPTFCVEANSVDSIREAIWDSGASQHMFRSSYFFDQETMKKPNPSESQVGTAGSEEIPIEGTGTVWVKGQTLSKFRLLNALYVPGLRHNLIAAGALHKQGAVNQIDPNNEKRFEVVIGDEIFLRGRFENFLMIVRIEPVSDISQANKIEKEANISESQLLHNRLGHLNDLYLSKTMGNPQEKIDDCDTCKLSKATRLPFSGTRPKSCKPLDNLHIDLSGIIRIPCIYNYSYFLLIIDEFTRMTFIYFLKSKTKEEIFESINSFIIKAERHWDRKVKMITTDGGGEFINSLLMPYCHELGIMKNTTAPYTPQQNSIVERSMRTIVTKARSMMIHSGVPPRFWSLACQSAVFIQNQIYTKARKEDDEIPYKLWYGHDPN</sequence>
<keyword evidence="16" id="KW-0808">Transferase</keyword>
<keyword evidence="10" id="KW-0378">Hydrolase</keyword>
<keyword evidence="13" id="KW-0694">RNA-binding</keyword>
<dbReference type="GO" id="GO:0046872">
    <property type="term" value="F:metal ion binding"/>
    <property type="evidence" value="ECO:0007669"/>
    <property type="project" value="UniProtKB-KW"/>
</dbReference>
<gene>
    <name evidence="23" type="ORF">PSHT_11310</name>
</gene>
<feature type="compositionally biased region" description="Basic and acidic residues" evidence="21">
    <location>
        <begin position="319"/>
        <end position="328"/>
    </location>
</feature>
<evidence type="ECO:0000256" key="7">
    <source>
        <dbReference type="ARBA" id="ARBA00022723"/>
    </source>
</evidence>
<evidence type="ECO:0000256" key="19">
    <source>
        <dbReference type="ARBA" id="ARBA00048173"/>
    </source>
</evidence>
<dbReference type="InterPro" id="IPR054722">
    <property type="entry name" value="PolX-like_BBD"/>
</dbReference>
<keyword evidence="8" id="KW-0547">Nucleotide-binding</keyword>
<evidence type="ECO:0000313" key="23">
    <source>
        <dbReference type="EMBL" id="POW04281.1"/>
    </source>
</evidence>
<dbReference type="Pfam" id="PF22936">
    <property type="entry name" value="Pol_BBD"/>
    <property type="match status" value="1"/>
</dbReference>
<dbReference type="OrthoDB" id="7691805at2759"/>
<feature type="domain" description="Integrase catalytic" evidence="22">
    <location>
        <begin position="557"/>
        <end position="727"/>
    </location>
</feature>
<comment type="function">
    <text evidence="1">The aspartyl protease (PR) mediates the proteolytic cleavages of the Gag and Gag-Pol polyproteins after assembly of the VLP.</text>
</comment>
<dbReference type="EMBL" id="PKSM01000186">
    <property type="protein sequence ID" value="POW04281.1"/>
    <property type="molecule type" value="Genomic_DNA"/>
</dbReference>
<evidence type="ECO:0000256" key="2">
    <source>
        <dbReference type="ARBA" id="ARBA00022578"/>
    </source>
</evidence>
<accession>A0A2S4V451</accession>
<dbReference type="GO" id="GO:0008233">
    <property type="term" value="F:peptidase activity"/>
    <property type="evidence" value="ECO:0007669"/>
    <property type="project" value="UniProtKB-KW"/>
</dbReference>
<keyword evidence="3" id="KW-1188">Viral release from host cell</keyword>
<evidence type="ECO:0000256" key="4">
    <source>
        <dbReference type="ARBA" id="ARBA00022670"/>
    </source>
</evidence>